<organism evidence="2 3">
    <name type="scientific">Brachionus plicatilis</name>
    <name type="common">Marine rotifer</name>
    <name type="synonym">Brachionus muelleri</name>
    <dbReference type="NCBI Taxonomy" id="10195"/>
    <lineage>
        <taxon>Eukaryota</taxon>
        <taxon>Metazoa</taxon>
        <taxon>Spiralia</taxon>
        <taxon>Gnathifera</taxon>
        <taxon>Rotifera</taxon>
        <taxon>Eurotatoria</taxon>
        <taxon>Monogononta</taxon>
        <taxon>Pseudotrocha</taxon>
        <taxon>Ploima</taxon>
        <taxon>Brachionidae</taxon>
        <taxon>Brachionus</taxon>
    </lineage>
</organism>
<dbReference type="AlphaFoldDB" id="A0A3M7QB08"/>
<reference evidence="2 3" key="1">
    <citation type="journal article" date="2018" name="Sci. Rep.">
        <title>Genomic signatures of local adaptation to the degree of environmental predictability in rotifers.</title>
        <authorList>
            <person name="Franch-Gras L."/>
            <person name="Hahn C."/>
            <person name="Garcia-Roger E.M."/>
            <person name="Carmona M.J."/>
            <person name="Serra M."/>
            <person name="Gomez A."/>
        </authorList>
    </citation>
    <scope>NUCLEOTIDE SEQUENCE [LARGE SCALE GENOMIC DNA]</scope>
    <source>
        <strain evidence="2">HYR1</strain>
    </source>
</reference>
<dbReference type="Proteomes" id="UP000276133">
    <property type="component" value="Unassembled WGS sequence"/>
</dbReference>
<evidence type="ECO:0000313" key="3">
    <source>
        <dbReference type="Proteomes" id="UP000276133"/>
    </source>
</evidence>
<feature type="region of interest" description="Disordered" evidence="1">
    <location>
        <begin position="62"/>
        <end position="88"/>
    </location>
</feature>
<feature type="compositionally biased region" description="Low complexity" evidence="1">
    <location>
        <begin position="75"/>
        <end position="88"/>
    </location>
</feature>
<name>A0A3M7QB08_BRAPC</name>
<dbReference type="EMBL" id="REGN01006693">
    <property type="protein sequence ID" value="RNA08590.1"/>
    <property type="molecule type" value="Genomic_DNA"/>
</dbReference>
<keyword evidence="3" id="KW-1185">Reference proteome</keyword>
<proteinExistence type="predicted"/>
<protein>
    <submittedName>
        <fullName evidence="2">Uncharacterized protein</fullName>
    </submittedName>
</protein>
<evidence type="ECO:0000256" key="1">
    <source>
        <dbReference type="SAM" id="MobiDB-lite"/>
    </source>
</evidence>
<sequence>MHSYIPLSATVELLRNKVPSGRIENLPPVINWLFLFQKICGLGAPNVTHLISTDSPSTTFVSLSGGAGRPSASQTKLTSSSTPTFSSSGLSIQYGSDSITTWIEAKAIPNSLS</sequence>
<accession>A0A3M7QB08</accession>
<gene>
    <name evidence="2" type="ORF">BpHYR1_012030</name>
</gene>
<evidence type="ECO:0000313" key="2">
    <source>
        <dbReference type="EMBL" id="RNA08590.1"/>
    </source>
</evidence>
<comment type="caution">
    <text evidence="2">The sequence shown here is derived from an EMBL/GenBank/DDBJ whole genome shotgun (WGS) entry which is preliminary data.</text>
</comment>